<evidence type="ECO:0000313" key="2">
    <source>
        <dbReference type="Proteomes" id="UP001161704"/>
    </source>
</evidence>
<evidence type="ECO:0008006" key="3">
    <source>
        <dbReference type="Google" id="ProtNLM"/>
    </source>
</evidence>
<dbReference type="EMBL" id="JAOCIZ010000059">
    <property type="protein sequence ID" value="MDH1506275.1"/>
    <property type="molecule type" value="Genomic_DNA"/>
</dbReference>
<comment type="caution">
    <text evidence="1">The sequence shown here is derived from an EMBL/GenBank/DDBJ whole genome shotgun (WGS) entry which is preliminary data.</text>
</comment>
<dbReference type="AlphaFoldDB" id="A0AA42UE11"/>
<gene>
    <name evidence="1" type="ORF">N5I20_14520</name>
</gene>
<proteinExistence type="predicted"/>
<organism evidence="1 2">
    <name type="scientific">Aeromonas caviae</name>
    <name type="common">Aeromonas punctata</name>
    <dbReference type="NCBI Taxonomy" id="648"/>
    <lineage>
        <taxon>Bacteria</taxon>
        <taxon>Pseudomonadati</taxon>
        <taxon>Pseudomonadota</taxon>
        <taxon>Gammaproteobacteria</taxon>
        <taxon>Aeromonadales</taxon>
        <taxon>Aeromonadaceae</taxon>
        <taxon>Aeromonas</taxon>
    </lineage>
</organism>
<protein>
    <recommendedName>
        <fullName evidence="3">Helix-turn-helix domain-containing protein</fullName>
    </recommendedName>
</protein>
<evidence type="ECO:0000313" key="1">
    <source>
        <dbReference type="EMBL" id="MDH1506275.1"/>
    </source>
</evidence>
<reference evidence="1" key="1">
    <citation type="submission" date="2022-09" db="EMBL/GenBank/DDBJ databases">
        <title>Intensive care unit water sources are persistently colonized with multi-drug resistant bacteria and are the site of extensive horizontal gene transfer of antibiotic resistance genes.</title>
        <authorList>
            <person name="Diorio-Toth L."/>
        </authorList>
    </citation>
    <scope>NUCLEOTIDE SEQUENCE</scope>
    <source>
        <strain evidence="1">GD03710</strain>
    </source>
</reference>
<dbReference type="Proteomes" id="UP001161704">
    <property type="component" value="Unassembled WGS sequence"/>
</dbReference>
<name>A0AA42UE11_AERCA</name>
<dbReference type="RefSeq" id="WP_279982824.1">
    <property type="nucleotide sequence ID" value="NZ_JAOCIZ010000059.1"/>
</dbReference>
<accession>A0AA42UE11</accession>
<sequence>MTEAEDLSTYCKKNCGLDVSEVSVLSEVPRRTLYDWWRTRRRAVELIVKGLAAEQKNKCADSAQKDIAK</sequence>